<dbReference type="PANTHER" id="PTHR46560">
    <property type="entry name" value="CYPHER, ISOFORM B"/>
    <property type="match status" value="1"/>
</dbReference>
<feature type="chain" id="PRO_5001647859" description="ZP domain-containing protein" evidence="2">
    <location>
        <begin position="32"/>
        <end position="214"/>
    </location>
</feature>
<evidence type="ECO:0000313" key="5">
    <source>
        <dbReference type="Proteomes" id="UP000027135"/>
    </source>
</evidence>
<dbReference type="PROSITE" id="PS51034">
    <property type="entry name" value="ZP_2"/>
    <property type="match status" value="1"/>
</dbReference>
<feature type="domain" description="ZP" evidence="3">
    <location>
        <begin position="57"/>
        <end position="214"/>
    </location>
</feature>
<evidence type="ECO:0000256" key="1">
    <source>
        <dbReference type="SAM" id="MobiDB-lite"/>
    </source>
</evidence>
<gene>
    <name evidence="4" type="ORF">L798_11984</name>
</gene>
<keyword evidence="5" id="KW-1185">Reference proteome</keyword>
<reference evidence="4 5" key="1">
    <citation type="journal article" date="2014" name="Nat. Commun.">
        <title>Molecular traces of alternative social organization in a termite genome.</title>
        <authorList>
            <person name="Terrapon N."/>
            <person name="Li C."/>
            <person name="Robertson H.M."/>
            <person name="Ji L."/>
            <person name="Meng X."/>
            <person name="Booth W."/>
            <person name="Chen Z."/>
            <person name="Childers C.P."/>
            <person name="Glastad K.M."/>
            <person name="Gokhale K."/>
            <person name="Gowin J."/>
            <person name="Gronenberg W."/>
            <person name="Hermansen R.A."/>
            <person name="Hu H."/>
            <person name="Hunt B.G."/>
            <person name="Huylmans A.K."/>
            <person name="Khalil S.M."/>
            <person name="Mitchell R.D."/>
            <person name="Munoz-Torres M.C."/>
            <person name="Mustard J.A."/>
            <person name="Pan H."/>
            <person name="Reese J.T."/>
            <person name="Scharf M.E."/>
            <person name="Sun F."/>
            <person name="Vogel H."/>
            <person name="Xiao J."/>
            <person name="Yang W."/>
            <person name="Yang Z."/>
            <person name="Yang Z."/>
            <person name="Zhou J."/>
            <person name="Zhu J."/>
            <person name="Brent C.S."/>
            <person name="Elsik C.G."/>
            <person name="Goodisman M.A."/>
            <person name="Liberles D.A."/>
            <person name="Roe R.M."/>
            <person name="Vargo E.L."/>
            <person name="Vilcinskas A."/>
            <person name="Wang J."/>
            <person name="Bornberg-Bauer E."/>
            <person name="Korb J."/>
            <person name="Zhang G."/>
            <person name="Liebig J."/>
        </authorList>
    </citation>
    <scope>NUCLEOTIDE SEQUENCE [LARGE SCALE GENOMIC DNA]</scope>
    <source>
        <tissue evidence="4">Whole organism</tissue>
    </source>
</reference>
<dbReference type="Pfam" id="PF25057">
    <property type="entry name" value="CUT_N"/>
    <property type="match status" value="1"/>
</dbReference>
<accession>A0A067QVJ3</accession>
<keyword evidence="2" id="KW-0732">Signal</keyword>
<dbReference type="OMA" id="CFMKPTS"/>
<feature type="compositionally biased region" description="Polar residues" evidence="1">
    <location>
        <begin position="186"/>
        <end position="196"/>
    </location>
</feature>
<dbReference type="InterPro" id="IPR001507">
    <property type="entry name" value="ZP_dom"/>
</dbReference>
<dbReference type="Proteomes" id="UP000027135">
    <property type="component" value="Unassembled WGS sequence"/>
</dbReference>
<dbReference type="PANTHER" id="PTHR46560:SF7">
    <property type="entry name" value="RE59626P"/>
    <property type="match status" value="1"/>
</dbReference>
<dbReference type="eggNOG" id="ENOG502S22H">
    <property type="taxonomic scope" value="Eukaryota"/>
</dbReference>
<sequence length="214" mass="23607">MQCWKMCHGVRIPNVSCSLLLLVLAATSAGGDVWKQEVGSQMEIGVANTGYRKVQLRCGADYMQVDVETGQDFGGVIYTRGSYHSREPPCFIDPRNGRSFSLKFPLSQCHTKLDNDVYTNVVVVQHDDELIMPGDAAFTVECDFSRPRDITVSANLEADRPVVSSRISITDADPAGKELPRHKRSTVSSESGTVSFTPDDVRPRKKTNPNRVKG</sequence>
<dbReference type="AlphaFoldDB" id="A0A067QVJ3"/>
<dbReference type="EMBL" id="KK852902">
    <property type="protein sequence ID" value="KDR14070.1"/>
    <property type="molecule type" value="Genomic_DNA"/>
</dbReference>
<evidence type="ECO:0000313" key="4">
    <source>
        <dbReference type="EMBL" id="KDR14070.1"/>
    </source>
</evidence>
<feature type="compositionally biased region" description="Basic residues" evidence="1">
    <location>
        <begin position="203"/>
        <end position="214"/>
    </location>
</feature>
<dbReference type="STRING" id="136037.A0A067QVJ3"/>
<feature type="region of interest" description="Disordered" evidence="1">
    <location>
        <begin position="167"/>
        <end position="214"/>
    </location>
</feature>
<protein>
    <recommendedName>
        <fullName evidence="3">ZP domain-containing protein</fullName>
    </recommendedName>
</protein>
<dbReference type="InParanoid" id="A0A067QVJ3"/>
<proteinExistence type="predicted"/>
<evidence type="ECO:0000256" key="2">
    <source>
        <dbReference type="SAM" id="SignalP"/>
    </source>
</evidence>
<name>A0A067QVJ3_ZOONE</name>
<feature type="signal peptide" evidence="2">
    <location>
        <begin position="1"/>
        <end position="31"/>
    </location>
</feature>
<dbReference type="Gene3D" id="2.60.40.3210">
    <property type="entry name" value="Zona pellucida, ZP-N domain"/>
    <property type="match status" value="1"/>
</dbReference>
<evidence type="ECO:0000259" key="3">
    <source>
        <dbReference type="PROSITE" id="PS51034"/>
    </source>
</evidence>
<dbReference type="InterPro" id="IPR056953">
    <property type="entry name" value="CUT_N"/>
</dbReference>
<organism evidence="4 5">
    <name type="scientific">Zootermopsis nevadensis</name>
    <name type="common">Dampwood termite</name>
    <dbReference type="NCBI Taxonomy" id="136037"/>
    <lineage>
        <taxon>Eukaryota</taxon>
        <taxon>Metazoa</taxon>
        <taxon>Ecdysozoa</taxon>
        <taxon>Arthropoda</taxon>
        <taxon>Hexapoda</taxon>
        <taxon>Insecta</taxon>
        <taxon>Pterygota</taxon>
        <taxon>Neoptera</taxon>
        <taxon>Polyneoptera</taxon>
        <taxon>Dictyoptera</taxon>
        <taxon>Blattodea</taxon>
        <taxon>Blattoidea</taxon>
        <taxon>Termitoidae</taxon>
        <taxon>Termopsidae</taxon>
        <taxon>Zootermopsis</taxon>
    </lineage>
</organism>